<keyword evidence="1" id="KW-0732">Signal</keyword>
<dbReference type="AlphaFoldDB" id="A0A914X2E7"/>
<feature type="signal peptide" evidence="1">
    <location>
        <begin position="1"/>
        <end position="18"/>
    </location>
</feature>
<accession>A0A914X2E7</accession>
<organism evidence="2 3">
    <name type="scientific">Plectus sambesii</name>
    <dbReference type="NCBI Taxonomy" id="2011161"/>
    <lineage>
        <taxon>Eukaryota</taxon>
        <taxon>Metazoa</taxon>
        <taxon>Ecdysozoa</taxon>
        <taxon>Nematoda</taxon>
        <taxon>Chromadorea</taxon>
        <taxon>Plectida</taxon>
        <taxon>Plectina</taxon>
        <taxon>Plectoidea</taxon>
        <taxon>Plectidae</taxon>
        <taxon>Plectus</taxon>
    </lineage>
</organism>
<sequence>MLATVILLCSVLFAVTEGLANVGGKPAAWAAATAPSDDWEGRSNWNRLYMQRIRMRRAVAGASPPAHASLMKREAANPAMAFQERRVSRGDGFDSFTGYGFTGFDRRRRAFDSLHGFGFDGFY</sequence>
<dbReference type="WBParaSite" id="PSAMB.scaffold614size45634.g7438.t1">
    <property type="protein sequence ID" value="PSAMB.scaffold614size45634.g7438.t1"/>
    <property type="gene ID" value="PSAMB.scaffold614size45634.g7438"/>
</dbReference>
<feature type="chain" id="PRO_5037433783" evidence="1">
    <location>
        <begin position="19"/>
        <end position="123"/>
    </location>
</feature>
<evidence type="ECO:0000313" key="3">
    <source>
        <dbReference type="WBParaSite" id="PSAMB.scaffold614size45634.g7438.t1"/>
    </source>
</evidence>
<proteinExistence type="predicted"/>
<evidence type="ECO:0000256" key="1">
    <source>
        <dbReference type="SAM" id="SignalP"/>
    </source>
</evidence>
<keyword evidence="2" id="KW-1185">Reference proteome</keyword>
<name>A0A914X2E7_9BILA</name>
<reference evidence="3" key="1">
    <citation type="submission" date="2022-11" db="UniProtKB">
        <authorList>
            <consortium name="WormBaseParasite"/>
        </authorList>
    </citation>
    <scope>IDENTIFICATION</scope>
</reference>
<evidence type="ECO:0000313" key="2">
    <source>
        <dbReference type="Proteomes" id="UP000887566"/>
    </source>
</evidence>
<protein>
    <submittedName>
        <fullName evidence="3">Uncharacterized protein</fullName>
    </submittedName>
</protein>
<dbReference type="Proteomes" id="UP000887566">
    <property type="component" value="Unplaced"/>
</dbReference>